<dbReference type="Pfam" id="PF13546">
    <property type="entry name" value="DDE_5"/>
    <property type="match status" value="1"/>
</dbReference>
<dbReference type="InterPro" id="IPR039365">
    <property type="entry name" value="IS701-like"/>
</dbReference>
<dbReference type="GeneID" id="68853551"/>
<dbReference type="AlphaFoldDB" id="A0A897N986"/>
<evidence type="ECO:0000313" key="4">
    <source>
        <dbReference type="Proteomes" id="UP000662973"/>
    </source>
</evidence>
<keyword evidence="4" id="KW-1185">Reference proteome</keyword>
<dbReference type="PANTHER" id="PTHR33627">
    <property type="entry name" value="TRANSPOSASE"/>
    <property type="match status" value="1"/>
</dbReference>
<evidence type="ECO:0000313" key="3">
    <source>
        <dbReference type="EMBL" id="QSG10333.1"/>
    </source>
</evidence>
<proteinExistence type="predicted"/>
<dbReference type="RefSeq" id="WP_229110470.1">
    <property type="nucleotide sequence ID" value="NZ_CP064788.1"/>
</dbReference>
<dbReference type="InterPro" id="IPR038721">
    <property type="entry name" value="IS701-like_DDE_dom"/>
</dbReference>
<accession>A0A897N986</accession>
<dbReference type="PANTHER" id="PTHR33627:SF1">
    <property type="entry name" value="TRANSPOSASE"/>
    <property type="match status" value="1"/>
</dbReference>
<evidence type="ECO:0000313" key="2">
    <source>
        <dbReference type="EMBL" id="QSG07569.1"/>
    </source>
</evidence>
<reference evidence="2 4" key="1">
    <citation type="submission" date="2020-11" db="EMBL/GenBank/DDBJ databases">
        <title>Carbohydrate-dependent, anaerobic sulfur respiration: A novel catabolism in halophilic archaea.</title>
        <authorList>
            <person name="Sorokin D.Y."/>
            <person name="Messina E."/>
            <person name="Smedile F."/>
            <person name="La Cono V."/>
            <person name="Hallsworth J.E."/>
            <person name="Yakimov M.M."/>
        </authorList>
    </citation>
    <scope>NUCLEOTIDE SEQUENCE [LARGE SCALE GENOMIC DNA]</scope>
    <source>
        <strain evidence="2 4">HSR12-2</strain>
    </source>
</reference>
<gene>
    <name evidence="2" type="ORF">HSR122_0152</name>
    <name evidence="3" type="ORF">HSR122_2964</name>
</gene>
<dbReference type="SUPFAM" id="SSF53098">
    <property type="entry name" value="Ribonuclease H-like"/>
    <property type="match status" value="1"/>
</dbReference>
<dbReference type="KEGG" id="hds:HSR122_0152"/>
<dbReference type="InterPro" id="IPR012337">
    <property type="entry name" value="RNaseH-like_sf"/>
</dbReference>
<dbReference type="EMBL" id="CP064788">
    <property type="protein sequence ID" value="QSG10333.1"/>
    <property type="molecule type" value="Genomic_DNA"/>
</dbReference>
<dbReference type="Proteomes" id="UP000662973">
    <property type="component" value="Chromosome"/>
</dbReference>
<dbReference type="KEGG" id="hds:HSR122_2964"/>
<organism evidence="2 4">
    <name type="scientific">Halapricum desulfuricans</name>
    <dbReference type="NCBI Taxonomy" id="2841257"/>
    <lineage>
        <taxon>Archaea</taxon>
        <taxon>Methanobacteriati</taxon>
        <taxon>Methanobacteriota</taxon>
        <taxon>Stenosarchaea group</taxon>
        <taxon>Halobacteria</taxon>
        <taxon>Halobacteriales</taxon>
        <taxon>Haloarculaceae</taxon>
        <taxon>Halapricum</taxon>
    </lineage>
</organism>
<name>A0A897N986_9EURY</name>
<dbReference type="EMBL" id="CP064788">
    <property type="protein sequence ID" value="QSG07569.1"/>
    <property type="molecule type" value="Genomic_DNA"/>
</dbReference>
<sequence>MLPITDFLSCTDPLDEFDSLSYHQTQHAKTYVTGLAAASSKTVTGIAREVLPAGSDRALNKFITEYNWDEDKLNHERLEELQNHGETRWSKDGYIVIDDSVLQRTGKELPGAGSFYDHSEGKPVWGQNLVYAFYTDHKTSYPLAFRQYEKADDDEEDVEATKYELAQEIITELEEEIGVPAATYLFDSWFAHGSELIKHVESHRKDWIGPLRSNRQVTFDGEEKRVDALAESIDTEEREIDDEVYNIWTKTLPVSKLGEVRLVITEKEVDEDEENPVKYLATNKIDAPSAHIIRSYSKRWRIETFFEDSKEDLGLGGCEVRDSDGASRHWHLQMLTYSLLRLGSPSSVSERLVSKASSLRAQLEHGLKEAIYNMFSWVREQPERDLDGLMEEIDHLFLHSGGSEGCI</sequence>
<protein>
    <submittedName>
        <fullName evidence="2">IS4 transposase</fullName>
    </submittedName>
</protein>
<feature type="domain" description="Transposase IS701-like DDE" evidence="1">
    <location>
        <begin position="23"/>
        <end position="222"/>
    </location>
</feature>
<dbReference type="NCBIfam" id="NF033540">
    <property type="entry name" value="transpos_IS701"/>
    <property type="match status" value="1"/>
</dbReference>
<evidence type="ECO:0000259" key="1">
    <source>
        <dbReference type="Pfam" id="PF13546"/>
    </source>
</evidence>